<name>A0A921U2D2_SORBI</name>
<dbReference type="Proteomes" id="UP000807115">
    <property type="component" value="Chromosome 10"/>
</dbReference>
<evidence type="ECO:0000313" key="1">
    <source>
        <dbReference type="EMBL" id="KAG0515578.1"/>
    </source>
</evidence>
<comment type="caution">
    <text evidence="1">The sequence shown here is derived from an EMBL/GenBank/DDBJ whole genome shotgun (WGS) entry which is preliminary data.</text>
</comment>
<reference evidence="1" key="2">
    <citation type="submission" date="2020-10" db="EMBL/GenBank/DDBJ databases">
        <authorList>
            <person name="Cooper E.A."/>
            <person name="Brenton Z.W."/>
            <person name="Flinn B.S."/>
            <person name="Jenkins J."/>
            <person name="Shu S."/>
            <person name="Flowers D."/>
            <person name="Luo F."/>
            <person name="Wang Y."/>
            <person name="Xia P."/>
            <person name="Barry K."/>
            <person name="Daum C."/>
            <person name="Lipzen A."/>
            <person name="Yoshinaga Y."/>
            <person name="Schmutz J."/>
            <person name="Saski C."/>
            <person name="Vermerris W."/>
            <person name="Kresovich S."/>
        </authorList>
    </citation>
    <scope>NUCLEOTIDE SEQUENCE</scope>
</reference>
<reference evidence="1" key="1">
    <citation type="journal article" date="2019" name="BMC Genomics">
        <title>A new reference genome for Sorghum bicolor reveals high levels of sequence similarity between sweet and grain genotypes: implications for the genetics of sugar metabolism.</title>
        <authorList>
            <person name="Cooper E.A."/>
            <person name="Brenton Z.W."/>
            <person name="Flinn B.S."/>
            <person name="Jenkins J."/>
            <person name="Shu S."/>
            <person name="Flowers D."/>
            <person name="Luo F."/>
            <person name="Wang Y."/>
            <person name="Xia P."/>
            <person name="Barry K."/>
            <person name="Daum C."/>
            <person name="Lipzen A."/>
            <person name="Yoshinaga Y."/>
            <person name="Schmutz J."/>
            <person name="Saski C."/>
            <person name="Vermerris W."/>
            <person name="Kresovich S."/>
        </authorList>
    </citation>
    <scope>NUCLEOTIDE SEQUENCE</scope>
</reference>
<protein>
    <submittedName>
        <fullName evidence="1">Uncharacterized protein</fullName>
    </submittedName>
</protein>
<sequence>MIYISNFTACICTSTVNNEVLTNTIKSWAKHYDLYLKFHRQGSTQRLLSLINHNKT</sequence>
<evidence type="ECO:0000313" key="2">
    <source>
        <dbReference type="Proteomes" id="UP000807115"/>
    </source>
</evidence>
<accession>A0A921U2D2</accession>
<proteinExistence type="predicted"/>
<dbReference type="AlphaFoldDB" id="A0A921U2D2"/>
<gene>
    <name evidence="1" type="ORF">BDA96_10G290400</name>
</gene>
<dbReference type="EMBL" id="CM027689">
    <property type="protein sequence ID" value="KAG0515578.1"/>
    <property type="molecule type" value="Genomic_DNA"/>
</dbReference>
<organism evidence="1 2">
    <name type="scientific">Sorghum bicolor</name>
    <name type="common">Sorghum</name>
    <name type="synonym">Sorghum vulgare</name>
    <dbReference type="NCBI Taxonomy" id="4558"/>
    <lineage>
        <taxon>Eukaryota</taxon>
        <taxon>Viridiplantae</taxon>
        <taxon>Streptophyta</taxon>
        <taxon>Embryophyta</taxon>
        <taxon>Tracheophyta</taxon>
        <taxon>Spermatophyta</taxon>
        <taxon>Magnoliopsida</taxon>
        <taxon>Liliopsida</taxon>
        <taxon>Poales</taxon>
        <taxon>Poaceae</taxon>
        <taxon>PACMAD clade</taxon>
        <taxon>Panicoideae</taxon>
        <taxon>Andropogonodae</taxon>
        <taxon>Andropogoneae</taxon>
        <taxon>Sorghinae</taxon>
        <taxon>Sorghum</taxon>
    </lineage>
</organism>